<evidence type="ECO:0000313" key="1">
    <source>
        <dbReference type="EMBL" id="GAA6166339.1"/>
    </source>
</evidence>
<dbReference type="EMBL" id="BAABWN010000001">
    <property type="protein sequence ID" value="GAA6166339.1"/>
    <property type="molecule type" value="Genomic_DNA"/>
</dbReference>
<evidence type="ECO:0000313" key="2">
    <source>
        <dbReference type="Proteomes" id="UP001465153"/>
    </source>
</evidence>
<sequence>MSQHIKQAFYVFLNSHDNQTLSLSLVQKHNSREEQLAQGLIKIVDYEKLLKQFVGFDYIG</sequence>
<organism evidence="1 2">
    <name type="scientific">Sessilibacter corallicola</name>
    <dbReference type="NCBI Taxonomy" id="2904075"/>
    <lineage>
        <taxon>Bacteria</taxon>
        <taxon>Pseudomonadati</taxon>
        <taxon>Pseudomonadota</taxon>
        <taxon>Gammaproteobacteria</taxon>
        <taxon>Cellvibrionales</taxon>
        <taxon>Cellvibrionaceae</taxon>
        <taxon>Sessilibacter</taxon>
    </lineage>
</organism>
<comment type="caution">
    <text evidence="1">The sequence shown here is derived from an EMBL/GenBank/DDBJ whole genome shotgun (WGS) entry which is preliminary data.</text>
</comment>
<gene>
    <name evidence="1" type="ORF">NBRC116591_01490</name>
</gene>
<accession>A0ABQ0A3W3</accession>
<reference evidence="1 2" key="1">
    <citation type="submission" date="2024-04" db="EMBL/GenBank/DDBJ databases">
        <title>Draft genome sequence of Sessilibacter corallicola NBRC 116591.</title>
        <authorList>
            <person name="Miyakawa T."/>
            <person name="Kusuya Y."/>
            <person name="Miura T."/>
        </authorList>
    </citation>
    <scope>NUCLEOTIDE SEQUENCE [LARGE SCALE GENOMIC DNA]</scope>
    <source>
        <strain evidence="1 2">KU-00831-HH</strain>
    </source>
</reference>
<proteinExistence type="predicted"/>
<dbReference type="Proteomes" id="UP001465153">
    <property type="component" value="Unassembled WGS sequence"/>
</dbReference>
<name>A0ABQ0A3W3_9GAMM</name>
<keyword evidence="2" id="KW-1185">Reference proteome</keyword>
<dbReference type="RefSeq" id="WP_353301301.1">
    <property type="nucleotide sequence ID" value="NZ_BAABWN010000001.1"/>
</dbReference>
<protein>
    <submittedName>
        <fullName evidence="1">Uncharacterized protein</fullName>
    </submittedName>
</protein>